<feature type="region of interest" description="Disordered" evidence="10">
    <location>
        <begin position="448"/>
        <end position="471"/>
    </location>
</feature>
<evidence type="ECO:0000313" key="13">
    <source>
        <dbReference type="EMBL" id="PBB04688.1"/>
    </source>
</evidence>
<name>A0ABX4HNB9_9BACI</name>
<keyword evidence="14" id="KW-1185">Reference proteome</keyword>
<evidence type="ECO:0000256" key="5">
    <source>
        <dbReference type="ARBA" id="ARBA00022741"/>
    </source>
</evidence>
<dbReference type="InterPro" id="IPR022066">
    <property type="entry name" value="PdtaS_GAF"/>
</dbReference>
<sequence length="471" mass="52972">MEDEEIKTLCKEHTLLSDDDIEKIIEVSRTMQLHADLSKANVFIDCAHAKENHAVVVAEASPRTAPSIYEKRVVGNMAYQTFEPAVIYCLKTGNTMTSNRAITQEQKKVEQSVVPIRNGQESVIGVLIMEKDISDRENVQQELEALSRTTEKLSGLLLGDEENYPLVPDLMEEALFFLGKEGEITYSNPAAVNLLHELTGEHCEYGARLTGYLPEIESIVNADEELLVKELETKGKIFKAKKIRLPHQQKYNGMFLILRDLTDLREKEKELVIQSVAIQEIHHRVKNNLQTVASLLRLQMRRGIPEESKVHFVESLNRILSIASVYEVILSNSSIDEVDIYDLSKRIGDMLVYTSGHKVNISYDGESMTVESGQAVSVALIINELVQNCLNYAFEGRNHGKISISFEQNGHEREVVVQDNGIGYKETDKPSLGLEIVRRMAEHDLSGSFTIKGDQEGTRARLSFPGERGET</sequence>
<evidence type="ECO:0000256" key="3">
    <source>
        <dbReference type="ARBA" id="ARBA00022553"/>
    </source>
</evidence>
<dbReference type="InterPro" id="IPR036890">
    <property type="entry name" value="HATPase_C_sf"/>
</dbReference>
<evidence type="ECO:0000256" key="6">
    <source>
        <dbReference type="ARBA" id="ARBA00022777"/>
    </source>
</evidence>
<evidence type="ECO:0000259" key="12">
    <source>
        <dbReference type="PROSITE" id="PS50113"/>
    </source>
</evidence>
<organism evidence="13 14">
    <name type="scientific">Salimicrobium humidisoli</name>
    <dbReference type="NCBI Taxonomy" id="2029857"/>
    <lineage>
        <taxon>Bacteria</taxon>
        <taxon>Bacillati</taxon>
        <taxon>Bacillota</taxon>
        <taxon>Bacilli</taxon>
        <taxon>Bacillales</taxon>
        <taxon>Bacillaceae</taxon>
        <taxon>Salimicrobium</taxon>
    </lineage>
</organism>
<dbReference type="Proteomes" id="UP000217561">
    <property type="component" value="Unassembled WGS sequence"/>
</dbReference>
<comment type="caution">
    <text evidence="13">The sequence shown here is derived from an EMBL/GenBank/DDBJ whole genome shotgun (WGS) entry which is preliminary data.</text>
</comment>
<dbReference type="Pfam" id="PF02518">
    <property type="entry name" value="HATPase_c"/>
    <property type="match status" value="1"/>
</dbReference>
<feature type="coiled-coil region" evidence="9">
    <location>
        <begin position="129"/>
        <end position="156"/>
    </location>
</feature>
<dbReference type="Gene3D" id="3.30.450.280">
    <property type="entry name" value="GAF domain"/>
    <property type="match status" value="1"/>
</dbReference>
<evidence type="ECO:0000256" key="1">
    <source>
        <dbReference type="ARBA" id="ARBA00000085"/>
    </source>
</evidence>
<dbReference type="PROSITE" id="PS50113">
    <property type="entry name" value="PAC"/>
    <property type="match status" value="1"/>
</dbReference>
<dbReference type="SMART" id="SM00387">
    <property type="entry name" value="HATPase_c"/>
    <property type="match status" value="1"/>
</dbReference>
<dbReference type="PROSITE" id="PS50109">
    <property type="entry name" value="HIS_KIN"/>
    <property type="match status" value="1"/>
</dbReference>
<keyword evidence="8" id="KW-0902">Two-component regulatory system</keyword>
<evidence type="ECO:0000256" key="10">
    <source>
        <dbReference type="SAM" id="MobiDB-lite"/>
    </source>
</evidence>
<dbReference type="Pfam" id="PF07568">
    <property type="entry name" value="HisKA_2"/>
    <property type="match status" value="1"/>
</dbReference>
<dbReference type="InterPro" id="IPR011495">
    <property type="entry name" value="Sig_transdc_His_kin_sub2_dim/P"/>
</dbReference>
<reference evidence="13 14" key="1">
    <citation type="submission" date="2017-08" db="EMBL/GenBank/DDBJ databases">
        <title>Salimicrobium alkalisoli sp. nov., isolated from saline alkaline soil.</title>
        <authorList>
            <person name="Zhang G."/>
            <person name="Xiong Q."/>
        </authorList>
    </citation>
    <scope>NUCLEOTIDE SEQUENCE [LARGE SCALE GENOMIC DNA]</scope>
    <source>
        <strain evidence="13 14">WN024</strain>
    </source>
</reference>
<dbReference type="GO" id="GO:0016301">
    <property type="term" value="F:kinase activity"/>
    <property type="evidence" value="ECO:0007669"/>
    <property type="project" value="UniProtKB-KW"/>
</dbReference>
<evidence type="ECO:0000256" key="8">
    <source>
        <dbReference type="ARBA" id="ARBA00023012"/>
    </source>
</evidence>
<keyword evidence="7" id="KW-0067">ATP-binding</keyword>
<dbReference type="PANTHER" id="PTHR41523">
    <property type="entry name" value="TWO-COMPONENT SYSTEM SENSOR PROTEIN"/>
    <property type="match status" value="1"/>
</dbReference>
<keyword evidence="5" id="KW-0547">Nucleotide-binding</keyword>
<evidence type="ECO:0000256" key="2">
    <source>
        <dbReference type="ARBA" id="ARBA00012438"/>
    </source>
</evidence>
<dbReference type="Gene3D" id="3.30.450.20">
    <property type="entry name" value="PAS domain"/>
    <property type="match status" value="1"/>
</dbReference>
<evidence type="ECO:0000256" key="7">
    <source>
        <dbReference type="ARBA" id="ARBA00022840"/>
    </source>
</evidence>
<evidence type="ECO:0000313" key="14">
    <source>
        <dbReference type="Proteomes" id="UP000217561"/>
    </source>
</evidence>
<dbReference type="EMBL" id="NSGH01000031">
    <property type="protein sequence ID" value="PBB04688.1"/>
    <property type="molecule type" value="Genomic_DNA"/>
</dbReference>
<dbReference type="SUPFAM" id="SSF55874">
    <property type="entry name" value="ATPase domain of HSP90 chaperone/DNA topoisomerase II/histidine kinase"/>
    <property type="match status" value="1"/>
</dbReference>
<evidence type="ECO:0000256" key="4">
    <source>
        <dbReference type="ARBA" id="ARBA00022679"/>
    </source>
</evidence>
<keyword evidence="9" id="KW-0175">Coiled coil</keyword>
<evidence type="ECO:0000256" key="9">
    <source>
        <dbReference type="SAM" id="Coils"/>
    </source>
</evidence>
<feature type="domain" description="Histidine kinase" evidence="11">
    <location>
        <begin position="280"/>
        <end position="468"/>
    </location>
</feature>
<keyword evidence="4" id="KW-0808">Transferase</keyword>
<accession>A0ABX4HNB9</accession>
<evidence type="ECO:0000259" key="11">
    <source>
        <dbReference type="PROSITE" id="PS50109"/>
    </source>
</evidence>
<dbReference type="InterPro" id="IPR038424">
    <property type="entry name" value="H_kinase_PdtaS_GAF_sf"/>
</dbReference>
<dbReference type="InterPro" id="IPR005467">
    <property type="entry name" value="His_kinase_dom"/>
</dbReference>
<protein>
    <recommendedName>
        <fullName evidence="2">histidine kinase</fullName>
        <ecNumber evidence="2">2.7.13.3</ecNumber>
    </recommendedName>
</protein>
<keyword evidence="3" id="KW-0597">Phosphoprotein</keyword>
<dbReference type="Gene3D" id="3.30.565.10">
    <property type="entry name" value="Histidine kinase-like ATPase, C-terminal domain"/>
    <property type="match status" value="1"/>
</dbReference>
<feature type="domain" description="PAC" evidence="12">
    <location>
        <begin position="80"/>
        <end position="145"/>
    </location>
</feature>
<gene>
    <name evidence="13" type="ORF">CKW00_12855</name>
</gene>
<comment type="catalytic activity">
    <reaction evidence="1">
        <text>ATP + protein L-histidine = ADP + protein N-phospho-L-histidine.</text>
        <dbReference type="EC" id="2.7.13.3"/>
    </reaction>
</comment>
<dbReference type="InterPro" id="IPR000700">
    <property type="entry name" value="PAS-assoc_C"/>
</dbReference>
<proteinExistence type="predicted"/>
<dbReference type="Pfam" id="PF12282">
    <property type="entry name" value="GAF_PdtaS"/>
    <property type="match status" value="1"/>
</dbReference>
<keyword evidence="6 13" id="KW-0418">Kinase</keyword>
<dbReference type="EC" id="2.7.13.3" evidence="2"/>
<dbReference type="PANTHER" id="PTHR41523:SF8">
    <property type="entry name" value="ETHYLENE RESPONSE SENSOR PROTEIN"/>
    <property type="match status" value="1"/>
</dbReference>
<dbReference type="InterPro" id="IPR003594">
    <property type="entry name" value="HATPase_dom"/>
</dbReference>